<feature type="transmembrane region" description="Helical" evidence="1">
    <location>
        <begin position="115"/>
        <end position="139"/>
    </location>
</feature>
<name>A0A2V1E326_9PLEO</name>
<evidence type="ECO:0000313" key="3">
    <source>
        <dbReference type="Proteomes" id="UP000244855"/>
    </source>
</evidence>
<gene>
    <name evidence="2" type="ORF">DM02DRAFT_651497</name>
</gene>
<feature type="transmembrane region" description="Helical" evidence="1">
    <location>
        <begin position="312"/>
        <end position="331"/>
    </location>
</feature>
<protein>
    <submittedName>
        <fullName evidence="2">Uncharacterized protein</fullName>
    </submittedName>
</protein>
<feature type="transmembrane region" description="Helical" evidence="1">
    <location>
        <begin position="361"/>
        <end position="379"/>
    </location>
</feature>
<reference evidence="2 3" key="1">
    <citation type="journal article" date="2018" name="Sci. Rep.">
        <title>Comparative genomics provides insights into the lifestyle and reveals functional heterogeneity of dark septate endophytic fungi.</title>
        <authorList>
            <person name="Knapp D.G."/>
            <person name="Nemeth J.B."/>
            <person name="Barry K."/>
            <person name="Hainaut M."/>
            <person name="Henrissat B."/>
            <person name="Johnson J."/>
            <person name="Kuo A."/>
            <person name="Lim J.H.P."/>
            <person name="Lipzen A."/>
            <person name="Nolan M."/>
            <person name="Ohm R.A."/>
            <person name="Tamas L."/>
            <person name="Grigoriev I.V."/>
            <person name="Spatafora J.W."/>
            <person name="Nagy L.G."/>
            <person name="Kovacs G.M."/>
        </authorList>
    </citation>
    <scope>NUCLEOTIDE SEQUENCE [LARGE SCALE GENOMIC DNA]</scope>
    <source>
        <strain evidence="2 3">DSE2036</strain>
    </source>
</reference>
<dbReference type="EMBL" id="KZ805320">
    <property type="protein sequence ID" value="PVI04552.1"/>
    <property type="molecule type" value="Genomic_DNA"/>
</dbReference>
<feature type="transmembrane region" description="Helical" evidence="1">
    <location>
        <begin position="54"/>
        <end position="78"/>
    </location>
</feature>
<dbReference type="STRING" id="97972.A0A2V1E326"/>
<keyword evidence="1" id="KW-0812">Transmembrane</keyword>
<feature type="transmembrane region" description="Helical" evidence="1">
    <location>
        <begin position="269"/>
        <end position="292"/>
    </location>
</feature>
<evidence type="ECO:0000313" key="2">
    <source>
        <dbReference type="EMBL" id="PVI04552.1"/>
    </source>
</evidence>
<keyword evidence="1" id="KW-0472">Membrane</keyword>
<keyword evidence="3" id="KW-1185">Reference proteome</keyword>
<accession>A0A2V1E326</accession>
<dbReference type="Proteomes" id="UP000244855">
    <property type="component" value="Unassembled WGS sequence"/>
</dbReference>
<dbReference type="InterPro" id="IPR053018">
    <property type="entry name" value="Elsinochrome_Biosynth-Asso"/>
</dbReference>
<dbReference type="PANTHER" id="PTHR37577:SF1">
    <property type="entry name" value="INTEGRAL MEMBRANE PROTEIN"/>
    <property type="match status" value="1"/>
</dbReference>
<dbReference type="OrthoDB" id="5427664at2759"/>
<feature type="transmembrane region" description="Helical" evidence="1">
    <location>
        <begin position="90"/>
        <end position="109"/>
    </location>
</feature>
<dbReference type="AlphaFoldDB" id="A0A2V1E326"/>
<sequence>MLSYLRLPSVRTCLIENPEFSCSLKDSLEPEGDTAGLGVSLPASQRLRDFPLTIVYKVFTAFLIASALAGIAGFVRLVCEGISYIRNTNLGDTQIVTSIALLITTNFMVGCKISAYHYGLVCKLVIVSSAGHVASIASIRKYFGKSLVMGLIRSLLIIISPGLGWSLFGPIYSSDIFPTAPPKDSTKNMNNTINTGLVLPASCFIDHPGQNGTKSHGNFTASQYWNVNLTATAAVAANSSMRSGGTNSTMVMPKFQHFSSNDGLSHTDIYIYIAITIAIVLAIGASLVLHFYKDENTQNTQNTQNIPHYIAYGMRCVSFLIVYVAMIYGAAKFASLQNWMTSSNWFGDDDGESSWDSFGQFMPMVLLLLPCFSSIGRILY</sequence>
<feature type="transmembrane region" description="Helical" evidence="1">
    <location>
        <begin position="151"/>
        <end position="172"/>
    </location>
</feature>
<proteinExistence type="predicted"/>
<organism evidence="2 3">
    <name type="scientific">Periconia macrospinosa</name>
    <dbReference type="NCBI Taxonomy" id="97972"/>
    <lineage>
        <taxon>Eukaryota</taxon>
        <taxon>Fungi</taxon>
        <taxon>Dikarya</taxon>
        <taxon>Ascomycota</taxon>
        <taxon>Pezizomycotina</taxon>
        <taxon>Dothideomycetes</taxon>
        <taxon>Pleosporomycetidae</taxon>
        <taxon>Pleosporales</taxon>
        <taxon>Massarineae</taxon>
        <taxon>Periconiaceae</taxon>
        <taxon>Periconia</taxon>
    </lineage>
</organism>
<keyword evidence="1" id="KW-1133">Transmembrane helix</keyword>
<dbReference type="PANTHER" id="PTHR37577">
    <property type="entry name" value="INTEGRAL MEMBRANE PROTEIN"/>
    <property type="match status" value="1"/>
</dbReference>
<evidence type="ECO:0000256" key="1">
    <source>
        <dbReference type="SAM" id="Phobius"/>
    </source>
</evidence>